<comment type="caution">
    <text evidence="2">The sequence shown here is derived from an EMBL/GenBank/DDBJ whole genome shotgun (WGS) entry which is preliminary data.</text>
</comment>
<accession>A0A9P4N7R0</accession>
<organism evidence="2 3">
    <name type="scientific">Lojkania enalia</name>
    <dbReference type="NCBI Taxonomy" id="147567"/>
    <lineage>
        <taxon>Eukaryota</taxon>
        <taxon>Fungi</taxon>
        <taxon>Dikarya</taxon>
        <taxon>Ascomycota</taxon>
        <taxon>Pezizomycotina</taxon>
        <taxon>Dothideomycetes</taxon>
        <taxon>Pleosporomycetidae</taxon>
        <taxon>Pleosporales</taxon>
        <taxon>Pleosporales incertae sedis</taxon>
        <taxon>Lojkania</taxon>
    </lineage>
</organism>
<evidence type="ECO:0000256" key="1">
    <source>
        <dbReference type="SAM" id="MobiDB-lite"/>
    </source>
</evidence>
<proteinExistence type="predicted"/>
<feature type="compositionally biased region" description="Low complexity" evidence="1">
    <location>
        <begin position="16"/>
        <end position="31"/>
    </location>
</feature>
<sequence>MDMEGDSDSGEEEASAADSTVVETLSSLTTTAPHGNHEPSLGQGASASTASSSSSSHKSTNIFEGHGFEPP</sequence>
<dbReference type="AlphaFoldDB" id="A0A9P4N7R0"/>
<feature type="region of interest" description="Disordered" evidence="1">
    <location>
        <begin position="1"/>
        <end position="71"/>
    </location>
</feature>
<reference evidence="3" key="1">
    <citation type="journal article" date="2020" name="Stud. Mycol.">
        <title>101 Dothideomycetes genomes: A test case for predicting lifestyles and emergence of pathogens.</title>
        <authorList>
            <person name="Haridas S."/>
            <person name="Albert R."/>
            <person name="Binder M."/>
            <person name="Bloem J."/>
            <person name="LaButti K."/>
            <person name="Salamov A."/>
            <person name="Andreopoulos B."/>
            <person name="Baker S."/>
            <person name="Barry K."/>
            <person name="Bills G."/>
            <person name="Bluhm B."/>
            <person name="Cannon C."/>
            <person name="Castanera R."/>
            <person name="Culley D."/>
            <person name="Daum C."/>
            <person name="Ezra D."/>
            <person name="Gonzalez J."/>
            <person name="Henrissat B."/>
            <person name="Kuo A."/>
            <person name="Liang C."/>
            <person name="Lipzen A."/>
            <person name="Lutzoni F."/>
            <person name="Magnuson J."/>
            <person name="Mondo S."/>
            <person name="Nolan M."/>
            <person name="Ohm R."/>
            <person name="Pangilinan J."/>
            <person name="Park H.-J."/>
            <person name="Ramirez L."/>
            <person name="Alfaro M."/>
            <person name="Sun H."/>
            <person name="Tritt A."/>
            <person name="Yoshinaga Y."/>
            <person name="Zwiers L.-H."/>
            <person name="Turgeon B."/>
            <person name="Goodwin S."/>
            <person name="Spatafora J."/>
            <person name="Crous P."/>
            <person name="Grigoriev I."/>
        </authorList>
    </citation>
    <scope>NUCLEOTIDE SEQUENCE [LARGE SCALE GENOMIC DNA]</scope>
    <source>
        <strain evidence="3">CBS 304.66</strain>
    </source>
</reference>
<gene>
    <name evidence="2" type="ORF">CC78DRAFT_309900</name>
</gene>
<feature type="compositionally biased region" description="Low complexity" evidence="1">
    <location>
        <begin position="45"/>
        <end position="56"/>
    </location>
</feature>
<keyword evidence="3" id="KW-1185">Reference proteome</keyword>
<evidence type="ECO:0000313" key="3">
    <source>
        <dbReference type="Proteomes" id="UP000800093"/>
    </source>
</evidence>
<feature type="compositionally biased region" description="Acidic residues" evidence="1">
    <location>
        <begin position="1"/>
        <end position="15"/>
    </location>
</feature>
<dbReference type="Proteomes" id="UP000800093">
    <property type="component" value="Unassembled WGS sequence"/>
</dbReference>
<evidence type="ECO:0000313" key="2">
    <source>
        <dbReference type="EMBL" id="KAF2262706.1"/>
    </source>
</evidence>
<protein>
    <submittedName>
        <fullName evidence="2">Uncharacterized protein</fullName>
    </submittedName>
</protein>
<dbReference type="EMBL" id="ML986637">
    <property type="protein sequence ID" value="KAF2262706.1"/>
    <property type="molecule type" value="Genomic_DNA"/>
</dbReference>
<name>A0A9P4N7R0_9PLEO</name>